<dbReference type="Gene3D" id="3.30.160.60">
    <property type="entry name" value="Classic Zinc Finger"/>
    <property type="match status" value="8"/>
</dbReference>
<proteinExistence type="inferred from homology"/>
<comment type="caution">
    <text evidence="23">The sequence shown here is derived from an EMBL/GenBank/DDBJ whole genome shotgun (WGS) entry which is preliminary data.</text>
</comment>
<dbReference type="PANTHER" id="PTHR47772">
    <property type="entry name" value="ZINC FINGER PROTEIN 200"/>
    <property type="match status" value="1"/>
</dbReference>
<dbReference type="CDD" id="cd14132">
    <property type="entry name" value="STKc_CK2_alpha"/>
    <property type="match status" value="1"/>
</dbReference>
<evidence type="ECO:0000256" key="5">
    <source>
        <dbReference type="ARBA" id="ARBA00022527"/>
    </source>
</evidence>
<keyword evidence="15" id="KW-0238">DNA-binding</keyword>
<dbReference type="GO" id="GO:0008270">
    <property type="term" value="F:zinc ion binding"/>
    <property type="evidence" value="ECO:0007669"/>
    <property type="project" value="UniProtKB-KW"/>
</dbReference>
<evidence type="ECO:0000256" key="3">
    <source>
        <dbReference type="ARBA" id="ARBA00006991"/>
    </source>
</evidence>
<evidence type="ECO:0000256" key="1">
    <source>
        <dbReference type="ARBA" id="ARBA00003767"/>
    </source>
</evidence>
<feature type="binding site" evidence="19">
    <location>
        <position position="591"/>
    </location>
    <ligand>
        <name>ATP</name>
        <dbReference type="ChEBI" id="CHEBI:30616"/>
    </ligand>
</feature>
<dbReference type="InterPro" id="IPR036236">
    <property type="entry name" value="Znf_C2H2_sf"/>
</dbReference>
<dbReference type="FunFam" id="3.30.160.60:FF:001049">
    <property type="entry name" value="zinc finger protein 319"/>
    <property type="match status" value="1"/>
</dbReference>
<feature type="domain" description="C2H2-type" evidence="22">
    <location>
        <begin position="261"/>
        <end position="288"/>
    </location>
</feature>
<dbReference type="GO" id="GO:0004674">
    <property type="term" value="F:protein serine/threonine kinase activity"/>
    <property type="evidence" value="ECO:0007669"/>
    <property type="project" value="UniProtKB-KW"/>
</dbReference>
<feature type="domain" description="C2H2-type" evidence="22">
    <location>
        <begin position="233"/>
        <end position="260"/>
    </location>
</feature>
<keyword evidence="8" id="KW-0677">Repeat</keyword>
<dbReference type="FunFam" id="3.30.160.60:FF:001468">
    <property type="entry name" value="Zinc finger protein 672"/>
    <property type="match status" value="1"/>
</dbReference>
<dbReference type="Gene3D" id="3.30.200.20">
    <property type="entry name" value="Phosphorylase Kinase, domain 1"/>
    <property type="match status" value="1"/>
</dbReference>
<keyword evidence="16" id="KW-0804">Transcription</keyword>
<keyword evidence="24" id="KW-1185">Reference proteome</keyword>
<evidence type="ECO:0000256" key="6">
    <source>
        <dbReference type="ARBA" id="ARBA00022679"/>
    </source>
</evidence>
<dbReference type="SMART" id="SM00355">
    <property type="entry name" value="ZnF_C2H2"/>
    <property type="match status" value="12"/>
</dbReference>
<dbReference type="SMART" id="SM00220">
    <property type="entry name" value="S_TKc"/>
    <property type="match status" value="1"/>
</dbReference>
<dbReference type="EC" id="2.7.11.1" evidence="4"/>
<dbReference type="GO" id="GO:0005524">
    <property type="term" value="F:ATP binding"/>
    <property type="evidence" value="ECO:0007669"/>
    <property type="project" value="UniProtKB-UniRule"/>
</dbReference>
<reference evidence="23" key="1">
    <citation type="submission" date="2023-08" db="EMBL/GenBank/DDBJ databases">
        <title>Chromosome-level Genome Assembly of mud carp (Cirrhinus molitorella).</title>
        <authorList>
            <person name="Liu H."/>
        </authorList>
    </citation>
    <scope>NUCLEOTIDE SEQUENCE</scope>
    <source>
        <strain evidence="23">Prfri</strain>
        <tissue evidence="23">Muscle</tissue>
    </source>
</reference>
<evidence type="ECO:0000313" key="23">
    <source>
        <dbReference type="EMBL" id="KAK2914261.1"/>
    </source>
</evidence>
<dbReference type="PROSITE" id="PS50157">
    <property type="entry name" value="ZINC_FINGER_C2H2_2"/>
    <property type="match status" value="12"/>
</dbReference>
<dbReference type="InterPro" id="IPR050636">
    <property type="entry name" value="C2H2-ZF_domain-containing"/>
</dbReference>
<keyword evidence="13 19" id="KW-0067">ATP-binding</keyword>
<keyword evidence="17" id="KW-0539">Nucleus</keyword>
<keyword evidence="5" id="KW-0723">Serine/threonine-protein kinase</keyword>
<evidence type="ECO:0000256" key="10">
    <source>
        <dbReference type="ARBA" id="ARBA00022771"/>
    </source>
</evidence>
<dbReference type="PROSITE" id="PS00108">
    <property type="entry name" value="PROTEIN_KINASE_ST"/>
    <property type="match status" value="1"/>
</dbReference>
<keyword evidence="10 18" id="KW-0863">Zinc-finger</keyword>
<keyword evidence="6" id="KW-0808">Transferase</keyword>
<dbReference type="GO" id="GO:0003677">
    <property type="term" value="F:DNA binding"/>
    <property type="evidence" value="ECO:0007669"/>
    <property type="project" value="UniProtKB-KW"/>
</dbReference>
<dbReference type="AlphaFoldDB" id="A0AA88U658"/>
<dbReference type="InterPro" id="IPR045216">
    <property type="entry name" value="CK2_alpha"/>
</dbReference>
<evidence type="ECO:0000256" key="12">
    <source>
        <dbReference type="ARBA" id="ARBA00022833"/>
    </source>
</evidence>
<feature type="domain" description="C2H2-type" evidence="22">
    <location>
        <begin position="465"/>
        <end position="492"/>
    </location>
</feature>
<dbReference type="GO" id="GO:0005634">
    <property type="term" value="C:nucleus"/>
    <property type="evidence" value="ECO:0007669"/>
    <property type="project" value="UniProtKB-SubCell"/>
</dbReference>
<evidence type="ECO:0000259" key="21">
    <source>
        <dbReference type="PROSITE" id="PS50011"/>
    </source>
</evidence>
<feature type="domain" description="C2H2-type" evidence="22">
    <location>
        <begin position="205"/>
        <end position="232"/>
    </location>
</feature>
<evidence type="ECO:0000256" key="11">
    <source>
        <dbReference type="ARBA" id="ARBA00022777"/>
    </source>
</evidence>
<dbReference type="InterPro" id="IPR017441">
    <property type="entry name" value="Protein_kinase_ATP_BS"/>
</dbReference>
<dbReference type="Pfam" id="PF00069">
    <property type="entry name" value="Pkinase"/>
    <property type="match status" value="1"/>
</dbReference>
<evidence type="ECO:0000256" key="8">
    <source>
        <dbReference type="ARBA" id="ARBA00022737"/>
    </source>
</evidence>
<comment type="function">
    <text evidence="1">May be involved in transcriptional regulation.</text>
</comment>
<evidence type="ECO:0000256" key="18">
    <source>
        <dbReference type="PROSITE-ProRule" id="PRU00042"/>
    </source>
</evidence>
<dbReference type="InterPro" id="IPR011009">
    <property type="entry name" value="Kinase-like_dom_sf"/>
</dbReference>
<feature type="domain" description="C2H2-type" evidence="22">
    <location>
        <begin position="403"/>
        <end position="436"/>
    </location>
</feature>
<dbReference type="Gene3D" id="1.10.510.10">
    <property type="entry name" value="Transferase(Phosphotransferase) domain 1"/>
    <property type="match status" value="1"/>
</dbReference>
<dbReference type="PROSITE" id="PS50011">
    <property type="entry name" value="PROTEIN_KINASE_DOM"/>
    <property type="match status" value="1"/>
</dbReference>
<keyword evidence="11" id="KW-0418">Kinase</keyword>
<evidence type="ECO:0000313" key="24">
    <source>
        <dbReference type="Proteomes" id="UP001187343"/>
    </source>
</evidence>
<gene>
    <name evidence="23" type="ORF">Q8A67_002660</name>
</gene>
<keyword evidence="14" id="KW-0805">Transcription regulation</keyword>
<dbReference type="FunFam" id="3.30.160.60:FF:001217">
    <property type="entry name" value="zinc finger protein 319"/>
    <property type="match status" value="1"/>
</dbReference>
<dbReference type="FunFam" id="3.30.200.20:FF:000088">
    <property type="entry name" value="Casein kinase II subunit alpha"/>
    <property type="match status" value="1"/>
</dbReference>
<dbReference type="FunFam" id="3.30.160.60:FF:000663">
    <property type="entry name" value="Zinc finger protein 45"/>
    <property type="match status" value="1"/>
</dbReference>
<dbReference type="InterPro" id="IPR008271">
    <property type="entry name" value="Ser/Thr_kinase_AS"/>
</dbReference>
<comment type="subcellular location">
    <subcellularLocation>
        <location evidence="2">Nucleus</location>
    </subcellularLocation>
</comment>
<keyword evidence="9 19" id="KW-0547">Nucleotide-binding</keyword>
<feature type="region of interest" description="Disordered" evidence="20">
    <location>
        <begin position="166"/>
        <end position="203"/>
    </location>
</feature>
<keyword evidence="12" id="KW-0862">Zinc</keyword>
<dbReference type="FunFam" id="3.30.160.60:FF:000710">
    <property type="entry name" value="Zinc finger protein 768"/>
    <property type="match status" value="1"/>
</dbReference>
<evidence type="ECO:0000256" key="2">
    <source>
        <dbReference type="ARBA" id="ARBA00004123"/>
    </source>
</evidence>
<dbReference type="EMBL" id="JAUYZG010000002">
    <property type="protein sequence ID" value="KAK2914261.1"/>
    <property type="molecule type" value="Genomic_DNA"/>
</dbReference>
<dbReference type="FunFam" id="3.30.160.60:FF:001134">
    <property type="entry name" value="Zinc finger protein 70"/>
    <property type="match status" value="1"/>
</dbReference>
<dbReference type="PROSITE" id="PS00028">
    <property type="entry name" value="ZINC_FINGER_C2H2_1"/>
    <property type="match status" value="8"/>
</dbReference>
<feature type="domain" description="C2H2-type" evidence="22">
    <location>
        <begin position="289"/>
        <end position="316"/>
    </location>
</feature>
<dbReference type="FunFam" id="1.10.510.10:FF:000059">
    <property type="entry name" value="Casein kinase II subunit alpha"/>
    <property type="match status" value="1"/>
</dbReference>
<feature type="domain" description="C2H2-type" evidence="22">
    <location>
        <begin position="317"/>
        <end position="344"/>
    </location>
</feature>
<dbReference type="SUPFAM" id="SSF56112">
    <property type="entry name" value="Protein kinase-like (PK-like)"/>
    <property type="match status" value="1"/>
</dbReference>
<dbReference type="InterPro" id="IPR013087">
    <property type="entry name" value="Znf_C2H2_type"/>
</dbReference>
<evidence type="ECO:0000256" key="16">
    <source>
        <dbReference type="ARBA" id="ARBA00023163"/>
    </source>
</evidence>
<comment type="similarity">
    <text evidence="3">Belongs to the krueppel C2H2-type zinc-finger protein family.</text>
</comment>
<evidence type="ECO:0000256" key="14">
    <source>
        <dbReference type="ARBA" id="ARBA00023015"/>
    </source>
</evidence>
<organism evidence="23 24">
    <name type="scientific">Cirrhinus molitorella</name>
    <name type="common">mud carp</name>
    <dbReference type="NCBI Taxonomy" id="172907"/>
    <lineage>
        <taxon>Eukaryota</taxon>
        <taxon>Metazoa</taxon>
        <taxon>Chordata</taxon>
        <taxon>Craniata</taxon>
        <taxon>Vertebrata</taxon>
        <taxon>Euteleostomi</taxon>
        <taxon>Actinopterygii</taxon>
        <taxon>Neopterygii</taxon>
        <taxon>Teleostei</taxon>
        <taxon>Ostariophysi</taxon>
        <taxon>Cypriniformes</taxon>
        <taxon>Cyprinidae</taxon>
        <taxon>Labeoninae</taxon>
        <taxon>Labeonini</taxon>
        <taxon>Cirrhinus</taxon>
    </lineage>
</organism>
<evidence type="ECO:0000256" key="7">
    <source>
        <dbReference type="ARBA" id="ARBA00022723"/>
    </source>
</evidence>
<accession>A0AA88U658</accession>
<evidence type="ECO:0000256" key="4">
    <source>
        <dbReference type="ARBA" id="ARBA00012513"/>
    </source>
</evidence>
<feature type="domain" description="C2H2-type" evidence="22">
    <location>
        <begin position="128"/>
        <end position="155"/>
    </location>
</feature>
<sequence length="871" mass="99451">MTEAWQQQHAVAPPPVGHPLLQGAENALGSAAYGIVLQADPALQQSQHGQHAQQHPLPAQQPQLQVGSEGGHKCGACGHDISHLANPHEHQCMVNQDRSFQCTQCMKIFNQATDLLEHQCVQVEQKPFVCGVCKMGFSLLTSLAQHHNEHTSGNNPMKCSICEKTYRPDSASSNPQQPSTAETSSDGAAMGSSSTTAFQGSDRPYKCSVCNKAFRHLSELSRHERVHTGEKPYKCDTCEKSFSQASHLAHHQRTHSADRPYKCAVCEKTFKHRQHLVRHMYAHSGEHLFKCNLCELHFKESSELLHHQCQPAGERPFRCAACGKSFKRPSDLRQHERTHSEERPFQCEECQMSFKQQYALVRHRRTHKNPADRPFKCNQCDKGFLQPSHLLYHQHVHGIESLFKCAACQKGFRQSGELLRHKCTESNSGSNAAEKPYKCDVCGKGYKKSSTLQRHQNSHCTEKPLKCSLCGRRFQSSSDFVQHRSTFSGLDSISQQRRSACRYRLESLVVVGGGKADRLAKPAMPGPVSSKARVYADANTVKSKEYWDYEAHAPSWSNQDDYQLVRKLGRGKYSEVFEAININSNDRVVVKILKPVKKKKIKREIKILENLRGGTNIIRLVDTVKDPVSRTPALVFECINNTDFKDLYQRLTDFDIRFYLYELLKALDYSHSMGIMHRDVKPHNVMIDHQMRKLRLIDWGLAEFYHPAQEYNVRVASRSYKGPELLVDYQMYDYSLDMWSLGCMLASMIFQKEPFFHGQDNYDQLVRIAKVLGTEELFSYLNKYHIELDTRFKDLLGQQTRKRWENFVQPENQHLVSQEALDLLDKLLRYDHQQRLTAQEAMEHPYFFPVLKGQPLSNSEGALAISSSTTT</sequence>
<feature type="domain" description="C2H2-type" evidence="22">
    <location>
        <begin position="100"/>
        <end position="127"/>
    </location>
</feature>
<evidence type="ECO:0000256" key="13">
    <source>
        <dbReference type="ARBA" id="ARBA00022840"/>
    </source>
</evidence>
<keyword evidence="7" id="KW-0479">Metal-binding</keyword>
<feature type="domain" description="C2H2-type" evidence="22">
    <location>
        <begin position="375"/>
        <end position="402"/>
    </location>
</feature>
<feature type="domain" description="Protein kinase" evidence="21">
    <location>
        <begin position="562"/>
        <end position="847"/>
    </location>
</feature>
<dbReference type="PANTHER" id="PTHR47772:SF15">
    <property type="entry name" value="REDUCED EXPRESSION 2-RELATED"/>
    <property type="match status" value="1"/>
</dbReference>
<evidence type="ECO:0000256" key="17">
    <source>
        <dbReference type="ARBA" id="ARBA00023242"/>
    </source>
</evidence>
<feature type="domain" description="C2H2-type" evidence="22">
    <location>
        <begin position="437"/>
        <end position="464"/>
    </location>
</feature>
<evidence type="ECO:0000256" key="20">
    <source>
        <dbReference type="SAM" id="MobiDB-lite"/>
    </source>
</evidence>
<feature type="region of interest" description="Disordered" evidence="20">
    <location>
        <begin position="44"/>
        <end position="65"/>
    </location>
</feature>
<evidence type="ECO:0000256" key="9">
    <source>
        <dbReference type="ARBA" id="ARBA00022741"/>
    </source>
</evidence>
<dbReference type="Pfam" id="PF00096">
    <property type="entry name" value="zf-C2H2"/>
    <property type="match status" value="6"/>
</dbReference>
<feature type="domain" description="C2H2-type" evidence="22">
    <location>
        <begin position="345"/>
        <end position="372"/>
    </location>
</feature>
<feature type="compositionally biased region" description="Polar residues" evidence="20">
    <location>
        <begin position="170"/>
        <end position="199"/>
    </location>
</feature>
<dbReference type="Proteomes" id="UP001187343">
    <property type="component" value="Unassembled WGS sequence"/>
</dbReference>
<evidence type="ECO:0000256" key="19">
    <source>
        <dbReference type="PROSITE-ProRule" id="PRU10141"/>
    </source>
</evidence>
<dbReference type="InterPro" id="IPR000719">
    <property type="entry name" value="Prot_kinase_dom"/>
</dbReference>
<evidence type="ECO:0000256" key="15">
    <source>
        <dbReference type="ARBA" id="ARBA00023125"/>
    </source>
</evidence>
<name>A0AA88U658_9TELE</name>
<dbReference type="PROSITE" id="PS00107">
    <property type="entry name" value="PROTEIN_KINASE_ATP"/>
    <property type="match status" value="1"/>
</dbReference>
<evidence type="ECO:0000259" key="22">
    <source>
        <dbReference type="PROSITE" id="PS50157"/>
    </source>
</evidence>
<dbReference type="SUPFAM" id="SSF57667">
    <property type="entry name" value="beta-beta-alpha zinc fingers"/>
    <property type="match status" value="7"/>
</dbReference>
<dbReference type="FunFam" id="3.30.160.60:FF:000495">
    <property type="entry name" value="zinc finger protein 668"/>
    <property type="match status" value="1"/>
</dbReference>
<protein>
    <recommendedName>
        <fullName evidence="4">non-specific serine/threonine protein kinase</fullName>
        <ecNumber evidence="4">2.7.11.1</ecNumber>
    </recommendedName>
</protein>